<dbReference type="GO" id="GO:0016757">
    <property type="term" value="F:glycosyltransferase activity"/>
    <property type="evidence" value="ECO:0007669"/>
    <property type="project" value="UniProtKB-KW"/>
</dbReference>
<keyword evidence="12" id="KW-1185">Reference proteome</keyword>
<evidence type="ECO:0000256" key="5">
    <source>
        <dbReference type="ARBA" id="ARBA00023136"/>
    </source>
</evidence>
<evidence type="ECO:0000313" key="12">
    <source>
        <dbReference type="Proteomes" id="UP000019494"/>
    </source>
</evidence>
<keyword evidence="4 11" id="KW-0808">Transferase</keyword>
<reference evidence="12" key="1">
    <citation type="submission" date="2013-08" db="EMBL/GenBank/DDBJ databases">
        <title>Intrasporangium oryzae NRRL B-24470.</title>
        <authorList>
            <person name="Liu H."/>
            <person name="Wang G."/>
        </authorList>
    </citation>
    <scope>NUCLEOTIDE SEQUENCE [LARGE SCALE GENOMIC DNA]</scope>
    <source>
        <strain evidence="12">Q5-1</strain>
    </source>
</reference>
<evidence type="ECO:0000256" key="1">
    <source>
        <dbReference type="ARBA" id="ARBA00004236"/>
    </source>
</evidence>
<dbReference type="Pfam" id="PF00535">
    <property type="entry name" value="Glycos_transf_2"/>
    <property type="match status" value="1"/>
</dbReference>
<evidence type="ECO:0000259" key="10">
    <source>
        <dbReference type="Pfam" id="PF00535"/>
    </source>
</evidence>
<comment type="pathway">
    <text evidence="7">Carotenoid biosynthesis; staphyloxanthin biosynthesis; staphyloxanthin from farnesyl diphosphate: step 4/5.</text>
</comment>
<comment type="similarity">
    <text evidence="8">Belongs to the glycosyltransferase 2 family. CrtQ subfamily.</text>
</comment>
<dbReference type="InterPro" id="IPR001173">
    <property type="entry name" value="Glyco_trans_2-like"/>
</dbReference>
<comment type="caution">
    <text evidence="11">The sequence shown here is derived from an EMBL/GenBank/DDBJ whole genome shotgun (WGS) entry which is preliminary data.</text>
</comment>
<evidence type="ECO:0000256" key="4">
    <source>
        <dbReference type="ARBA" id="ARBA00022679"/>
    </source>
</evidence>
<dbReference type="EMBL" id="AWQS01000126">
    <property type="protein sequence ID" value="EWT05291.1"/>
    <property type="molecule type" value="Genomic_DNA"/>
</dbReference>
<organism evidence="11 12">
    <name type="scientific">Intrasporangium chromatireducens Q5-1</name>
    <dbReference type="NCBI Taxonomy" id="584657"/>
    <lineage>
        <taxon>Bacteria</taxon>
        <taxon>Bacillati</taxon>
        <taxon>Actinomycetota</taxon>
        <taxon>Actinomycetes</taxon>
        <taxon>Micrococcales</taxon>
        <taxon>Intrasporangiaceae</taxon>
        <taxon>Intrasporangium</taxon>
    </lineage>
</organism>
<evidence type="ECO:0000256" key="3">
    <source>
        <dbReference type="ARBA" id="ARBA00022676"/>
    </source>
</evidence>
<evidence type="ECO:0000313" key="11">
    <source>
        <dbReference type="EMBL" id="EWT05291.1"/>
    </source>
</evidence>
<proteinExistence type="inferred from homology"/>
<name>W9GGC9_9MICO</name>
<dbReference type="GO" id="GO:0005886">
    <property type="term" value="C:plasma membrane"/>
    <property type="evidence" value="ECO:0007669"/>
    <property type="project" value="UniProtKB-SubCell"/>
</dbReference>
<dbReference type="InterPro" id="IPR029044">
    <property type="entry name" value="Nucleotide-diphossugar_trans"/>
</dbReference>
<dbReference type="Gene3D" id="3.90.550.10">
    <property type="entry name" value="Spore Coat Polysaccharide Biosynthesis Protein SpsA, Chain A"/>
    <property type="match status" value="1"/>
</dbReference>
<dbReference type="SUPFAM" id="SSF53448">
    <property type="entry name" value="Nucleotide-diphospho-sugar transferases"/>
    <property type="match status" value="1"/>
</dbReference>
<evidence type="ECO:0000256" key="6">
    <source>
        <dbReference type="ARBA" id="ARBA00037281"/>
    </source>
</evidence>
<evidence type="ECO:0000256" key="8">
    <source>
        <dbReference type="ARBA" id="ARBA00038120"/>
    </source>
</evidence>
<dbReference type="PANTHER" id="PTHR43646:SF2">
    <property type="entry name" value="GLYCOSYLTRANSFERASE 2-LIKE DOMAIN-CONTAINING PROTEIN"/>
    <property type="match status" value="1"/>
</dbReference>
<evidence type="ECO:0000256" key="2">
    <source>
        <dbReference type="ARBA" id="ARBA00022475"/>
    </source>
</evidence>
<keyword evidence="5" id="KW-0472">Membrane</keyword>
<evidence type="ECO:0000256" key="9">
    <source>
        <dbReference type="ARBA" id="ARBA00040345"/>
    </source>
</evidence>
<keyword evidence="2" id="KW-1003">Cell membrane</keyword>
<dbReference type="AlphaFoldDB" id="W9GGC9"/>
<gene>
    <name evidence="11" type="ORF">N864_02180</name>
</gene>
<comment type="function">
    <text evidence="6">Catalyzes the glycosylation of 4,4'-diaponeurosporenoate, i.e. the esterification of glucose at the C1'' position with the carboxyl group of 4,4'-diaponeurosporenic acid, to form glycosyl-4,4'-diaponeurosporenoate. This is a step in the biosynthesis of staphyloxanthin, an orange pigment present in most staphylococci strains.</text>
</comment>
<comment type="subcellular location">
    <subcellularLocation>
        <location evidence="1">Cell membrane</location>
    </subcellularLocation>
</comment>
<protein>
    <recommendedName>
        <fullName evidence="9">4,4'-diaponeurosporenoate glycosyltransferase</fullName>
    </recommendedName>
</protein>
<keyword evidence="3" id="KW-0328">Glycosyltransferase</keyword>
<feature type="domain" description="Glycosyltransferase 2-like" evidence="10">
    <location>
        <begin position="7"/>
        <end position="110"/>
    </location>
</feature>
<evidence type="ECO:0000256" key="7">
    <source>
        <dbReference type="ARBA" id="ARBA00037904"/>
    </source>
</evidence>
<dbReference type="PANTHER" id="PTHR43646">
    <property type="entry name" value="GLYCOSYLTRANSFERASE"/>
    <property type="match status" value="1"/>
</dbReference>
<accession>W9GGC9</accession>
<sequence length="301" mass="32363">MAAVMTSVAIAACNEEAVIARCLGALTADARPGELEIAVAANGCTDGTAQIAQTFPFVKVVELATAGKAHALNAADQILTSFPRVYLDADIELSTAQVRRLCEVLSHAGTGSGALVAVPGRVVNVKGRPLLVRAYYAINRHHPAFEQALFGRGVIVLSEAARRRFTDFPHVIADDLFLDSLFGATERARVESVAVSIESPRRTSDLVRRLVRVRRGNAELRRAPDSVSTCAVRPMRATDWMTRVVARRPALIPAGAVYLILTLFAEGVARFGRHLSWGQDLSTRVQASKGSLPASRAEENV</sequence>
<dbReference type="Proteomes" id="UP000019494">
    <property type="component" value="Unassembled WGS sequence"/>
</dbReference>